<dbReference type="EMBL" id="JASPKY010000304">
    <property type="protein sequence ID" value="KAK9709680.1"/>
    <property type="molecule type" value="Genomic_DNA"/>
</dbReference>
<keyword evidence="3" id="KW-1185">Reference proteome</keyword>
<evidence type="ECO:0000313" key="2">
    <source>
        <dbReference type="EMBL" id="KAK9709680.1"/>
    </source>
</evidence>
<reference evidence="2 3" key="1">
    <citation type="journal article" date="2024" name="BMC Genomics">
        <title>De novo assembly and annotation of Popillia japonica's genome with initial clues to its potential as an invasive pest.</title>
        <authorList>
            <person name="Cucini C."/>
            <person name="Boschi S."/>
            <person name="Funari R."/>
            <person name="Cardaioli E."/>
            <person name="Iannotti N."/>
            <person name="Marturano G."/>
            <person name="Paoli F."/>
            <person name="Bruttini M."/>
            <person name="Carapelli A."/>
            <person name="Frati F."/>
            <person name="Nardi F."/>
        </authorList>
    </citation>
    <scope>NUCLEOTIDE SEQUENCE [LARGE SCALE GENOMIC DNA]</scope>
    <source>
        <strain evidence="2">DMR45628</strain>
    </source>
</reference>
<feature type="compositionally biased region" description="Acidic residues" evidence="1">
    <location>
        <begin position="13"/>
        <end position="23"/>
    </location>
</feature>
<protein>
    <submittedName>
        <fullName evidence="2">Uncharacterized protein</fullName>
    </submittedName>
</protein>
<sequence>MDEEEPNEKVEENENETENEKEENESLSKIVKEESETDEKEQTMKRQVDRRGRPVKVPKRFEEFAMLTYKEATNGPVKDLWKKANKRFEEFAMLTYKEATNGPVKDLWKKAIEEEKAVKENNRLISLKAEQCIFRNEKGNLFVAIYVSDGFIVGESENEIKNNVSSETKKGIYLWQYTLVTDS</sequence>
<organism evidence="2 3">
    <name type="scientific">Popillia japonica</name>
    <name type="common">Japanese beetle</name>
    <dbReference type="NCBI Taxonomy" id="7064"/>
    <lineage>
        <taxon>Eukaryota</taxon>
        <taxon>Metazoa</taxon>
        <taxon>Ecdysozoa</taxon>
        <taxon>Arthropoda</taxon>
        <taxon>Hexapoda</taxon>
        <taxon>Insecta</taxon>
        <taxon>Pterygota</taxon>
        <taxon>Neoptera</taxon>
        <taxon>Endopterygota</taxon>
        <taxon>Coleoptera</taxon>
        <taxon>Polyphaga</taxon>
        <taxon>Scarabaeiformia</taxon>
        <taxon>Scarabaeidae</taxon>
        <taxon>Rutelinae</taxon>
        <taxon>Popillia</taxon>
    </lineage>
</organism>
<feature type="compositionally biased region" description="Basic and acidic residues" evidence="1">
    <location>
        <begin position="24"/>
        <end position="52"/>
    </location>
</feature>
<dbReference type="Proteomes" id="UP001458880">
    <property type="component" value="Unassembled WGS sequence"/>
</dbReference>
<name>A0AAW1JY51_POPJA</name>
<dbReference type="AlphaFoldDB" id="A0AAW1JY51"/>
<evidence type="ECO:0000256" key="1">
    <source>
        <dbReference type="SAM" id="MobiDB-lite"/>
    </source>
</evidence>
<accession>A0AAW1JY51</accession>
<feature type="region of interest" description="Disordered" evidence="1">
    <location>
        <begin position="1"/>
        <end position="52"/>
    </location>
</feature>
<comment type="caution">
    <text evidence="2">The sequence shown here is derived from an EMBL/GenBank/DDBJ whole genome shotgun (WGS) entry which is preliminary data.</text>
</comment>
<proteinExistence type="predicted"/>
<evidence type="ECO:0000313" key="3">
    <source>
        <dbReference type="Proteomes" id="UP001458880"/>
    </source>
</evidence>
<gene>
    <name evidence="2" type="ORF">QE152_g26455</name>
</gene>